<evidence type="ECO:0000256" key="5">
    <source>
        <dbReference type="ARBA" id="ARBA00022989"/>
    </source>
</evidence>
<keyword evidence="5 9" id="KW-1133">Transmembrane helix</keyword>
<comment type="similarity">
    <text evidence="2">Belongs to the steroid 5-alpha reductase family.</text>
</comment>
<dbReference type="GO" id="GO:0042761">
    <property type="term" value="P:very long-chain fatty acid biosynthetic process"/>
    <property type="evidence" value="ECO:0007669"/>
    <property type="project" value="TreeGrafter"/>
</dbReference>
<dbReference type="Gene3D" id="1.20.120.1630">
    <property type="match status" value="1"/>
</dbReference>
<evidence type="ECO:0000256" key="6">
    <source>
        <dbReference type="ARBA" id="ARBA00023002"/>
    </source>
</evidence>
<dbReference type="STRING" id="60517.A0A158R9Y1"/>
<keyword evidence="3" id="KW-0444">Lipid biosynthesis</keyword>
<dbReference type="PROSITE" id="PS50244">
    <property type="entry name" value="S5A_REDUCTASE"/>
    <property type="match status" value="1"/>
</dbReference>
<dbReference type="InterPro" id="IPR039357">
    <property type="entry name" value="SRD5A/TECR"/>
</dbReference>
<protein>
    <submittedName>
        <fullName evidence="11">S5A_REDUCTASE domain-containing protein</fullName>
    </submittedName>
</protein>
<proteinExistence type="inferred from homology"/>
<dbReference type="WBParaSite" id="TASK_0000800201-mRNA-1">
    <property type="protein sequence ID" value="TASK_0000800201-mRNA-1"/>
    <property type="gene ID" value="TASK_0000800201"/>
</dbReference>
<dbReference type="AlphaFoldDB" id="A0A158R9Y1"/>
<dbReference type="Pfam" id="PF02544">
    <property type="entry name" value="Steroid_dh"/>
    <property type="match status" value="1"/>
</dbReference>
<keyword evidence="4 9" id="KW-0812">Transmembrane</keyword>
<evidence type="ECO:0000256" key="2">
    <source>
        <dbReference type="ARBA" id="ARBA00007742"/>
    </source>
</evidence>
<dbReference type="InterPro" id="IPR001104">
    <property type="entry name" value="3-oxo-5_a-steroid_4-DH_C"/>
</dbReference>
<evidence type="ECO:0000259" key="10">
    <source>
        <dbReference type="Pfam" id="PF02544"/>
    </source>
</evidence>
<evidence type="ECO:0000256" key="3">
    <source>
        <dbReference type="ARBA" id="ARBA00022516"/>
    </source>
</evidence>
<comment type="subcellular location">
    <subcellularLocation>
        <location evidence="1">Membrane</location>
        <topology evidence="1">Multi-pass membrane protein</topology>
    </subcellularLocation>
</comment>
<organism evidence="11">
    <name type="scientific">Taenia asiatica</name>
    <name type="common">Asian tapeworm</name>
    <dbReference type="NCBI Taxonomy" id="60517"/>
    <lineage>
        <taxon>Eukaryota</taxon>
        <taxon>Metazoa</taxon>
        <taxon>Spiralia</taxon>
        <taxon>Lophotrochozoa</taxon>
        <taxon>Platyhelminthes</taxon>
        <taxon>Cestoda</taxon>
        <taxon>Eucestoda</taxon>
        <taxon>Cyclophyllidea</taxon>
        <taxon>Taeniidae</taxon>
        <taxon>Taenia</taxon>
    </lineage>
</organism>
<feature type="transmembrane region" description="Helical" evidence="9">
    <location>
        <begin position="137"/>
        <end position="157"/>
    </location>
</feature>
<dbReference type="GO" id="GO:0016627">
    <property type="term" value="F:oxidoreductase activity, acting on the CH-CH group of donors"/>
    <property type="evidence" value="ECO:0007669"/>
    <property type="project" value="InterPro"/>
</dbReference>
<keyword evidence="8 9" id="KW-0472">Membrane</keyword>
<dbReference type="PANTHER" id="PTHR10556">
    <property type="entry name" value="3-OXO-5-ALPHA-STEROID 4-DEHYDROGENASE"/>
    <property type="match status" value="1"/>
</dbReference>
<name>A0A158R9Y1_TAEAS</name>
<evidence type="ECO:0000256" key="7">
    <source>
        <dbReference type="ARBA" id="ARBA00023098"/>
    </source>
</evidence>
<evidence type="ECO:0000256" key="1">
    <source>
        <dbReference type="ARBA" id="ARBA00004141"/>
    </source>
</evidence>
<dbReference type="PANTHER" id="PTHR10556:SF28">
    <property type="entry name" value="VERY-LONG-CHAIN ENOYL-COA REDUCTASE"/>
    <property type="match status" value="1"/>
</dbReference>
<keyword evidence="7" id="KW-0443">Lipid metabolism</keyword>
<keyword evidence="6" id="KW-0560">Oxidoreductase</keyword>
<evidence type="ECO:0000256" key="8">
    <source>
        <dbReference type="ARBA" id="ARBA00023136"/>
    </source>
</evidence>
<accession>A0A158R9Y1</accession>
<feature type="transmembrane region" description="Helical" evidence="9">
    <location>
        <begin position="217"/>
        <end position="237"/>
    </location>
</feature>
<evidence type="ECO:0000313" key="11">
    <source>
        <dbReference type="WBParaSite" id="TASK_0000800201-mRNA-1"/>
    </source>
</evidence>
<evidence type="ECO:0000256" key="4">
    <source>
        <dbReference type="ARBA" id="ARBA00022692"/>
    </source>
</evidence>
<dbReference type="GO" id="GO:0016020">
    <property type="term" value="C:membrane"/>
    <property type="evidence" value="ECO:0007669"/>
    <property type="project" value="UniProtKB-SubCell"/>
</dbReference>
<sequence>LSSPLIANESTGYYDYGKEFCVNKTCPQVTIIHFASEKVLLTLNDVSPSTSIRVLKEKLASRGNLVLLSPLNINRQKIQVKSHFASLGTSRHFFHVSNFYTFVGGKILANSFRLNEIEGAGKTSEVRLFYKDLGPQVGWSTVFYLEYAGPLVIYLVVWAMRQPRCLLNVLSPMQTDVGLRCLAGLCYVGHFVKRLLETRFVHRFSHATMPLASLFRNCLYYWLFALSIAYFTTHPLYTPPSFGWPQVYAGLGLFLLGELGNFCCHIALRNLRPAGSTLRQMPHPVPNSPLTFLFKYVACPNYTYETLSWIGFTVMTQTLPAAAFTMLGFWTMAQWARNKLRAYRSEFASCPKGLKAIVPLIY</sequence>
<evidence type="ECO:0000256" key="9">
    <source>
        <dbReference type="SAM" id="Phobius"/>
    </source>
</evidence>
<reference evidence="11" key="1">
    <citation type="submission" date="2016-04" db="UniProtKB">
        <authorList>
            <consortium name="WormBaseParasite"/>
        </authorList>
    </citation>
    <scope>IDENTIFICATION</scope>
</reference>
<feature type="domain" description="3-oxo-5-alpha-steroid 4-dehydrogenase C-terminal" evidence="10">
    <location>
        <begin position="208"/>
        <end position="362"/>
    </location>
</feature>